<proteinExistence type="predicted"/>
<feature type="transmembrane region" description="Helical" evidence="1">
    <location>
        <begin position="84"/>
        <end position="106"/>
    </location>
</feature>
<feature type="transmembrane region" description="Helical" evidence="1">
    <location>
        <begin position="264"/>
        <end position="285"/>
    </location>
</feature>
<keyword evidence="1" id="KW-0472">Membrane</keyword>
<organism evidence="2 3">
    <name type="scientific">Chytriomyces confervae</name>
    <dbReference type="NCBI Taxonomy" id="246404"/>
    <lineage>
        <taxon>Eukaryota</taxon>
        <taxon>Fungi</taxon>
        <taxon>Fungi incertae sedis</taxon>
        <taxon>Chytridiomycota</taxon>
        <taxon>Chytridiomycota incertae sedis</taxon>
        <taxon>Chytridiomycetes</taxon>
        <taxon>Chytridiales</taxon>
        <taxon>Chytriomycetaceae</taxon>
        <taxon>Chytriomyces</taxon>
    </lineage>
</organism>
<feature type="transmembrane region" description="Helical" evidence="1">
    <location>
        <begin position="39"/>
        <end position="64"/>
    </location>
</feature>
<dbReference type="AlphaFoldDB" id="A0A507FSY0"/>
<feature type="transmembrane region" description="Helical" evidence="1">
    <location>
        <begin position="127"/>
        <end position="150"/>
    </location>
</feature>
<sequence>MNYLTAIIAVPLFLLIWIFEVHLRWVSEAMALASPMVKALANTSIVVSTLQMISCWFWLFGFALGKTDNVFSEAKGPGEYGNCVGLVGAEWLLAIFQMLTSIVTFVQMLNVRSTALVAVEGGRPKDVRLASPPLVILIVLLAAYTGIAFTTAINRRCPQATPVFPEATHYFYPIYLAVDLVSSLFSIYYGRLLRDICLGANILATEAAKTNRSSGKSELSAHKAPLVTAAVGSDFSASEKGSAKNSSKPAKVTVSHSTVELYKFMLFQGTLTVIGSLLAIAIFILQFMVHIPALSLIACVFCVLMYITYAMRRIILMLKFCRKDRNWRPHWRKLFDHNGKAQE</sequence>
<dbReference type="Proteomes" id="UP000320333">
    <property type="component" value="Unassembled WGS sequence"/>
</dbReference>
<gene>
    <name evidence="2" type="ORF">CcCBS67573_g00746</name>
</gene>
<keyword evidence="3" id="KW-1185">Reference proteome</keyword>
<name>A0A507FSY0_9FUNG</name>
<dbReference type="OrthoDB" id="5556399at2759"/>
<evidence type="ECO:0000313" key="2">
    <source>
        <dbReference type="EMBL" id="TPX77967.1"/>
    </source>
</evidence>
<keyword evidence="1" id="KW-1133">Transmembrane helix</keyword>
<accession>A0A507FSY0</accession>
<comment type="caution">
    <text evidence="2">The sequence shown here is derived from an EMBL/GenBank/DDBJ whole genome shotgun (WGS) entry which is preliminary data.</text>
</comment>
<feature type="transmembrane region" description="Helical" evidence="1">
    <location>
        <begin position="291"/>
        <end position="309"/>
    </location>
</feature>
<feature type="transmembrane region" description="Helical" evidence="1">
    <location>
        <begin position="170"/>
        <end position="189"/>
    </location>
</feature>
<dbReference type="EMBL" id="QEAP01000011">
    <property type="protein sequence ID" value="TPX77967.1"/>
    <property type="molecule type" value="Genomic_DNA"/>
</dbReference>
<feature type="transmembrane region" description="Helical" evidence="1">
    <location>
        <begin position="6"/>
        <end position="27"/>
    </location>
</feature>
<evidence type="ECO:0000313" key="3">
    <source>
        <dbReference type="Proteomes" id="UP000320333"/>
    </source>
</evidence>
<protein>
    <recommendedName>
        <fullName evidence="4">G-protein coupled receptors family 1 profile domain-containing protein</fullName>
    </recommendedName>
</protein>
<keyword evidence="1" id="KW-0812">Transmembrane</keyword>
<reference evidence="2 3" key="1">
    <citation type="journal article" date="2019" name="Sci. Rep.">
        <title>Comparative genomics of chytrid fungi reveal insights into the obligate biotrophic and pathogenic lifestyle of Synchytrium endobioticum.</title>
        <authorList>
            <person name="van de Vossenberg B.T.L.H."/>
            <person name="Warris S."/>
            <person name="Nguyen H.D.T."/>
            <person name="van Gent-Pelzer M.P.E."/>
            <person name="Joly D.L."/>
            <person name="van de Geest H.C."/>
            <person name="Bonants P.J.M."/>
            <person name="Smith D.S."/>
            <person name="Levesque C.A."/>
            <person name="van der Lee T.A.J."/>
        </authorList>
    </citation>
    <scope>NUCLEOTIDE SEQUENCE [LARGE SCALE GENOMIC DNA]</scope>
    <source>
        <strain evidence="2 3">CBS 675.73</strain>
    </source>
</reference>
<evidence type="ECO:0008006" key="4">
    <source>
        <dbReference type="Google" id="ProtNLM"/>
    </source>
</evidence>
<evidence type="ECO:0000256" key="1">
    <source>
        <dbReference type="SAM" id="Phobius"/>
    </source>
</evidence>